<sequence>MTNRHGCKLGAVVLKVSVYKDYENGRLGLGVKVVAEKATLADLLEAWEPLADDDSVFKQYAQDNYSPCKGCRVNCCKQAYVIPDLVSLKKMSDYLRLSPLEFAIRYFDQEKLRLNLPRLRSSPCTFLVEDCCSVYPARTLICRFYLCTHILGETEELIYSIALAGMAATQLYLNGLGIIDLGGEVYGMSSYEACLRSLLDSSRETEGARAFLEAHDYSDIPLTVFNLGR</sequence>
<keyword evidence="2" id="KW-1185">Reference proteome</keyword>
<dbReference type="Pfam" id="PF03692">
    <property type="entry name" value="CxxCxxCC"/>
    <property type="match status" value="1"/>
</dbReference>
<dbReference type="OrthoDB" id="277831at2"/>
<dbReference type="eggNOG" id="COG0727">
    <property type="taxonomic scope" value="Bacteria"/>
</dbReference>
<dbReference type="HOGENOM" id="CLU_1209306_0_0_9"/>
<accession>D7CL52</accession>
<dbReference type="STRING" id="643648.Slip_0654"/>
<dbReference type="InterPro" id="IPR005358">
    <property type="entry name" value="Puta_zinc/iron-chelating_dom"/>
</dbReference>
<evidence type="ECO:0000313" key="2">
    <source>
        <dbReference type="Proteomes" id="UP000000378"/>
    </source>
</evidence>
<evidence type="ECO:0008006" key="3">
    <source>
        <dbReference type="Google" id="ProtNLM"/>
    </source>
</evidence>
<dbReference type="KEGG" id="slp:Slip_0654"/>
<dbReference type="EMBL" id="CP002048">
    <property type="protein sequence ID" value="ADI01437.1"/>
    <property type="molecule type" value="Genomic_DNA"/>
</dbReference>
<protein>
    <recommendedName>
        <fullName evidence="3">YkgJ family cysteine cluster protein</fullName>
    </recommendedName>
</protein>
<organism evidence="1 2">
    <name type="scientific">Syntrophothermus lipocalidus (strain DSM 12680 / TGB-C1)</name>
    <dbReference type="NCBI Taxonomy" id="643648"/>
    <lineage>
        <taxon>Bacteria</taxon>
        <taxon>Bacillati</taxon>
        <taxon>Bacillota</taxon>
        <taxon>Clostridia</taxon>
        <taxon>Eubacteriales</taxon>
        <taxon>Syntrophomonadaceae</taxon>
        <taxon>Syntrophothermus</taxon>
    </lineage>
</organism>
<reference evidence="2" key="1">
    <citation type="journal article" date="2010" name="Stand. Genomic Sci.">
        <title>Complete genome sequence of Syntrophothermus lipocalidus type strain (TGB-C1T).</title>
        <authorList>
            <consortium name="US DOE Joint Genome Institute (JGI-PGF)"/>
            <person name="Djao O."/>
            <person name="Zhang X."/>
            <person name="Lucas S."/>
            <person name="Lapidus A."/>
            <person name="Glavina Del Rio T."/>
            <person name="Nolan M."/>
            <person name="Tice H."/>
            <person name="Cheng J."/>
            <person name="Han C."/>
            <person name="Tapia R."/>
            <person name="Goodwin L."/>
            <person name="Pitluck S."/>
            <person name="Liolios K."/>
            <person name="Ivanova N."/>
            <person name="Mavromatis K."/>
            <person name="Mikhailova N."/>
            <person name="Ovchinnikova G."/>
            <person name="Pati A."/>
            <person name="Brambilla E."/>
            <person name="Chen A."/>
            <person name="Palaniappan K."/>
            <person name="Land M."/>
            <person name="Hauser L."/>
            <person name="Chang Y."/>
            <person name="Jeffries C."/>
            <person name="Rohde M."/>
            <person name="Sikorski J."/>
            <person name="Spring S."/>
            <person name="Goker M."/>
            <person name="Detter J."/>
            <person name="Woyke T."/>
            <person name="Bristow J."/>
            <person name="Eisen J."/>
            <person name="Markowitz V."/>
            <person name="Hugenholtz P."/>
            <person name="Kyrpides N."/>
            <person name="Klenk H."/>
        </authorList>
    </citation>
    <scope>NUCLEOTIDE SEQUENCE [LARGE SCALE GENOMIC DNA]</scope>
    <source>
        <strain evidence="2">DSM 12680 / TGB-C1</strain>
    </source>
</reference>
<evidence type="ECO:0000313" key="1">
    <source>
        <dbReference type="EMBL" id="ADI01437.1"/>
    </source>
</evidence>
<dbReference type="AlphaFoldDB" id="D7CL52"/>
<proteinExistence type="predicted"/>
<dbReference type="Proteomes" id="UP000000378">
    <property type="component" value="Chromosome"/>
</dbReference>
<reference evidence="1 2" key="2">
    <citation type="journal article" date="2010" name="Stand. Genomic Sci.">
        <title>Complete genome sequence of Syntrophothermus lipocalidus type strain (TGB-C1).</title>
        <authorList>
            <person name="Djao O.D."/>
            <person name="Zhang X."/>
            <person name="Lucas S."/>
            <person name="Lapidus A."/>
            <person name="Del Rio T.G."/>
            <person name="Nolan M."/>
            <person name="Tice H."/>
            <person name="Cheng J.F."/>
            <person name="Han C."/>
            <person name="Tapia R."/>
            <person name="Goodwin L."/>
            <person name="Pitluck S."/>
            <person name="Liolios K."/>
            <person name="Ivanova N."/>
            <person name="Mavromatis K."/>
            <person name="Mikhailova N."/>
            <person name="Ovchinnikova G."/>
            <person name="Pati A."/>
            <person name="Brambilla E."/>
            <person name="Chen A."/>
            <person name="Palaniappan K."/>
            <person name="Land M."/>
            <person name="Hauser L."/>
            <person name="Chang Y.J."/>
            <person name="Jeffries C.D."/>
            <person name="Rohde M."/>
            <person name="Sikorski J."/>
            <person name="Spring S."/>
            <person name="Goker M."/>
            <person name="Detter J.C."/>
            <person name="Woyke T."/>
            <person name="Bristow J."/>
            <person name="Eisen J.A."/>
            <person name="Markowitz V."/>
            <person name="Hugenholtz P."/>
            <person name="Kyrpides N.C."/>
            <person name="Klenk H.P."/>
        </authorList>
    </citation>
    <scope>NUCLEOTIDE SEQUENCE [LARGE SCALE GENOMIC DNA]</scope>
    <source>
        <strain evidence="2">DSM 12680 / TGB-C1</strain>
    </source>
</reference>
<gene>
    <name evidence="1" type="ordered locus">Slip_0654</name>
</gene>
<name>D7CL52_SYNLT</name>